<dbReference type="PROSITE" id="PS51318">
    <property type="entry name" value="TAT"/>
    <property type="match status" value="1"/>
</dbReference>
<dbReference type="Pfam" id="PF13343">
    <property type="entry name" value="SBP_bac_6"/>
    <property type="match status" value="1"/>
</dbReference>
<evidence type="ECO:0000313" key="2">
    <source>
        <dbReference type="EMBL" id="MFD2238965.1"/>
    </source>
</evidence>
<dbReference type="EMBL" id="JBHUIJ010000022">
    <property type="protein sequence ID" value="MFD2238965.1"/>
    <property type="molecule type" value="Genomic_DNA"/>
</dbReference>
<dbReference type="SUPFAM" id="SSF53850">
    <property type="entry name" value="Periplasmic binding protein-like II"/>
    <property type="match status" value="1"/>
</dbReference>
<organism evidence="2 3">
    <name type="scientific">Aureimonas populi</name>
    <dbReference type="NCBI Taxonomy" id="1701758"/>
    <lineage>
        <taxon>Bacteria</taxon>
        <taxon>Pseudomonadati</taxon>
        <taxon>Pseudomonadota</taxon>
        <taxon>Alphaproteobacteria</taxon>
        <taxon>Hyphomicrobiales</taxon>
        <taxon>Aurantimonadaceae</taxon>
        <taxon>Aureimonas</taxon>
    </lineage>
</organism>
<evidence type="ECO:0000256" key="1">
    <source>
        <dbReference type="ARBA" id="ARBA00022729"/>
    </source>
</evidence>
<keyword evidence="3" id="KW-1185">Reference proteome</keyword>
<name>A0ABW5CP08_9HYPH</name>
<dbReference type="PANTHER" id="PTHR30006:SF2">
    <property type="entry name" value="ABC TRANSPORTER SUBSTRATE-BINDING PROTEIN"/>
    <property type="match status" value="1"/>
</dbReference>
<dbReference type="RefSeq" id="WP_209737412.1">
    <property type="nucleotide sequence ID" value="NZ_CP072611.1"/>
</dbReference>
<comment type="caution">
    <text evidence="2">The sequence shown here is derived from an EMBL/GenBank/DDBJ whole genome shotgun (WGS) entry which is preliminary data.</text>
</comment>
<dbReference type="NCBIfam" id="TIGR01409">
    <property type="entry name" value="TAT_signal_seq"/>
    <property type="match status" value="1"/>
</dbReference>
<reference evidence="3" key="1">
    <citation type="journal article" date="2019" name="Int. J. Syst. Evol. Microbiol.">
        <title>The Global Catalogue of Microorganisms (GCM) 10K type strain sequencing project: providing services to taxonomists for standard genome sequencing and annotation.</title>
        <authorList>
            <consortium name="The Broad Institute Genomics Platform"/>
            <consortium name="The Broad Institute Genome Sequencing Center for Infectious Disease"/>
            <person name="Wu L."/>
            <person name="Ma J."/>
        </authorList>
    </citation>
    <scope>NUCLEOTIDE SEQUENCE [LARGE SCALE GENOMIC DNA]</scope>
    <source>
        <strain evidence="3">ZS-35-S2</strain>
    </source>
</reference>
<dbReference type="Proteomes" id="UP001597371">
    <property type="component" value="Unassembled WGS sequence"/>
</dbReference>
<dbReference type="InterPro" id="IPR019546">
    <property type="entry name" value="TAT_signal_bac_arc"/>
</dbReference>
<proteinExistence type="predicted"/>
<accession>A0ABW5CP08</accession>
<evidence type="ECO:0000313" key="3">
    <source>
        <dbReference type="Proteomes" id="UP001597371"/>
    </source>
</evidence>
<sequence length="349" mass="38212">MTKTIIMPNRRQFLAGSAAAAGTLAMPSILRAQTRELVVGGAASHREWVETIVIPNFEAKYDARILYEGTRSLVNLEKMQQNQAQQYLSVVQMDDPVMILAHEAGLLEPLSAETVPNMAKLKDGAVHLDGAWVNYLQPFQAIAYNEEALPNGIESWEELWDDSMAGRVVIPSLQNTEGVFPLFMAAALETGKPVAEAQYDIEAGFRKMQALKPNLLTIYTQMPQAFNLLETGEAWAIAGALSSFTMPRRAEGSPVNLAVPREGAFAAPSGVCVVRGGPNQDLAMAYVNELLSVELQNQLTAPTFSLPTNVEAATPSDLPENIEVLSVDWANVANNRADWVQRWDREMAI</sequence>
<gene>
    <name evidence="2" type="ORF">ACFSKQ_16045</name>
</gene>
<dbReference type="Gene3D" id="3.40.190.10">
    <property type="entry name" value="Periplasmic binding protein-like II"/>
    <property type="match status" value="2"/>
</dbReference>
<keyword evidence="1" id="KW-0732">Signal</keyword>
<protein>
    <submittedName>
        <fullName evidence="2">Substrate-binding domain-containing protein</fullName>
    </submittedName>
</protein>
<dbReference type="InterPro" id="IPR006311">
    <property type="entry name" value="TAT_signal"/>
</dbReference>
<dbReference type="PANTHER" id="PTHR30006">
    <property type="entry name" value="THIAMINE-BINDING PERIPLASMIC PROTEIN-RELATED"/>
    <property type="match status" value="1"/>
</dbReference>